<keyword evidence="10" id="KW-0547">Nucleotide-binding</keyword>
<feature type="domain" description="Polysaccharide chain length determinant N-terminal" evidence="17">
    <location>
        <begin position="14"/>
        <end position="90"/>
    </location>
</feature>
<evidence type="ECO:0000256" key="7">
    <source>
        <dbReference type="ARBA" id="ARBA00022519"/>
    </source>
</evidence>
<evidence type="ECO:0000256" key="9">
    <source>
        <dbReference type="ARBA" id="ARBA00022692"/>
    </source>
</evidence>
<protein>
    <recommendedName>
        <fullName evidence="5">non-specific protein-tyrosine kinase</fullName>
        <ecNumber evidence="5">2.7.10.2</ecNumber>
    </recommendedName>
</protein>
<dbReference type="Gene3D" id="3.40.50.300">
    <property type="entry name" value="P-loop containing nucleotide triphosphate hydrolases"/>
    <property type="match status" value="1"/>
</dbReference>
<comment type="similarity">
    <text evidence="2">Belongs to the CpsC/CapA family.</text>
</comment>
<name>A0A7H0K9C2_9CORY</name>
<dbReference type="SUPFAM" id="SSF52540">
    <property type="entry name" value="P-loop containing nucleoside triphosphate hydrolases"/>
    <property type="match status" value="1"/>
</dbReference>
<organism evidence="19 20">
    <name type="scientific">Corynebacterium wankanglinii</name>
    <dbReference type="NCBI Taxonomy" id="2735136"/>
    <lineage>
        <taxon>Bacteria</taxon>
        <taxon>Bacillati</taxon>
        <taxon>Actinomycetota</taxon>
        <taxon>Actinomycetes</taxon>
        <taxon>Mycobacteriales</taxon>
        <taxon>Corynebacteriaceae</taxon>
        <taxon>Corynebacterium</taxon>
    </lineage>
</organism>
<dbReference type="InterPro" id="IPR027417">
    <property type="entry name" value="P-loop_NTPase"/>
</dbReference>
<evidence type="ECO:0000256" key="1">
    <source>
        <dbReference type="ARBA" id="ARBA00004429"/>
    </source>
</evidence>
<keyword evidence="6" id="KW-1003">Cell membrane</keyword>
<dbReference type="Pfam" id="PF02706">
    <property type="entry name" value="Wzz"/>
    <property type="match status" value="1"/>
</dbReference>
<dbReference type="NCBIfam" id="TIGR01007">
    <property type="entry name" value="eps_fam"/>
    <property type="match status" value="1"/>
</dbReference>
<dbReference type="GO" id="GO:0042802">
    <property type="term" value="F:identical protein binding"/>
    <property type="evidence" value="ECO:0007669"/>
    <property type="project" value="UniProtKB-ARBA"/>
</dbReference>
<feature type="domain" description="AAA" evidence="18">
    <location>
        <begin position="273"/>
        <end position="387"/>
    </location>
</feature>
<evidence type="ECO:0000256" key="5">
    <source>
        <dbReference type="ARBA" id="ARBA00011903"/>
    </source>
</evidence>
<dbReference type="InterPro" id="IPR005702">
    <property type="entry name" value="Wzc-like_C"/>
</dbReference>
<dbReference type="GO" id="GO:0005886">
    <property type="term" value="C:plasma membrane"/>
    <property type="evidence" value="ECO:0007669"/>
    <property type="project" value="UniProtKB-SubCell"/>
</dbReference>
<keyword evidence="12" id="KW-0067">ATP-binding</keyword>
<dbReference type="EC" id="2.7.10.2" evidence="5"/>
<evidence type="ECO:0000256" key="8">
    <source>
        <dbReference type="ARBA" id="ARBA00022679"/>
    </source>
</evidence>
<evidence type="ECO:0000259" key="18">
    <source>
        <dbReference type="Pfam" id="PF13614"/>
    </source>
</evidence>
<accession>A0A7H0K9C2</accession>
<dbReference type="InterPro" id="IPR025669">
    <property type="entry name" value="AAA_dom"/>
</dbReference>
<sequence>MHFRRVSRIATINLTLILTLTLLGGLSAAGLAFFTPATYVAKTQLYVTASSGGASTNELAQGATYSSQIANSYVEMVSTGIVLDPVVDQLDLDVDSAELAERLHVYCPQGSSSIDLSVEDTDPARAAEIANSVADILKGLVSEKLESKGPNGQRLVHLTTTDVASAPSTPENPKPVLDILSGLVIGLLSGIGLALLRFTFDGRIRSLADVQESTVVPLLGGILDDPTVEENPLTVHANPASPRAESFRALRTNLRFLNTDNETGCYVVSSANPGEGKSVTSVNMALSLAEAGARVVLIEADLRLPKVHEYLGVESSSGLSDLLVGRADLEDVLERWGRSTLYFLSAGKIPPNPSELLGSNEMKRLVSTLRETFDYVIFDAPPILAVTDAAVIGHHTEGALMVVAAGMTKKSELTGAISALDQAGVNVRGIVVTRMTQGDAAGYGYGTYVYSNQTISAGN</sequence>
<dbReference type="GO" id="GO:0005524">
    <property type="term" value="F:ATP binding"/>
    <property type="evidence" value="ECO:0007669"/>
    <property type="project" value="UniProtKB-KW"/>
</dbReference>
<evidence type="ECO:0000256" key="10">
    <source>
        <dbReference type="ARBA" id="ARBA00022741"/>
    </source>
</evidence>
<keyword evidence="15" id="KW-0829">Tyrosine-protein kinase</keyword>
<comment type="catalytic activity">
    <reaction evidence="16">
        <text>L-tyrosyl-[protein] + ATP = O-phospho-L-tyrosyl-[protein] + ADP + H(+)</text>
        <dbReference type="Rhea" id="RHEA:10596"/>
        <dbReference type="Rhea" id="RHEA-COMP:10136"/>
        <dbReference type="Rhea" id="RHEA-COMP:20101"/>
        <dbReference type="ChEBI" id="CHEBI:15378"/>
        <dbReference type="ChEBI" id="CHEBI:30616"/>
        <dbReference type="ChEBI" id="CHEBI:46858"/>
        <dbReference type="ChEBI" id="CHEBI:61978"/>
        <dbReference type="ChEBI" id="CHEBI:456216"/>
        <dbReference type="EC" id="2.7.10.2"/>
    </reaction>
</comment>
<proteinExistence type="inferred from homology"/>
<dbReference type="AlphaFoldDB" id="A0A7H0K9C2"/>
<comment type="subcellular location">
    <subcellularLocation>
        <location evidence="1">Cell inner membrane</location>
        <topology evidence="1">Multi-pass membrane protein</topology>
    </subcellularLocation>
</comment>
<evidence type="ECO:0000256" key="12">
    <source>
        <dbReference type="ARBA" id="ARBA00022840"/>
    </source>
</evidence>
<keyword evidence="14" id="KW-0472">Membrane</keyword>
<evidence type="ECO:0000256" key="4">
    <source>
        <dbReference type="ARBA" id="ARBA00008883"/>
    </source>
</evidence>
<comment type="caution">
    <text evidence="19">The sequence shown here is derived from an EMBL/GenBank/DDBJ whole genome shotgun (WGS) entry which is preliminary data.</text>
</comment>
<dbReference type="Pfam" id="PF13614">
    <property type="entry name" value="AAA_31"/>
    <property type="match status" value="1"/>
</dbReference>
<evidence type="ECO:0000256" key="11">
    <source>
        <dbReference type="ARBA" id="ARBA00022777"/>
    </source>
</evidence>
<dbReference type="PANTHER" id="PTHR32309:SF13">
    <property type="entry name" value="FERRIC ENTEROBACTIN TRANSPORT PROTEIN FEPE"/>
    <property type="match status" value="1"/>
</dbReference>
<evidence type="ECO:0000313" key="19">
    <source>
        <dbReference type="EMBL" id="MBA1838401.1"/>
    </source>
</evidence>
<dbReference type="Proteomes" id="UP000577408">
    <property type="component" value="Unassembled WGS sequence"/>
</dbReference>
<keyword evidence="13" id="KW-1133">Transmembrane helix</keyword>
<keyword evidence="8 19" id="KW-0808">Transferase</keyword>
<evidence type="ECO:0000256" key="6">
    <source>
        <dbReference type="ARBA" id="ARBA00022475"/>
    </source>
</evidence>
<comment type="similarity">
    <text evidence="3">Belongs to the CpsD/CapB family.</text>
</comment>
<evidence type="ECO:0000256" key="15">
    <source>
        <dbReference type="ARBA" id="ARBA00023137"/>
    </source>
</evidence>
<evidence type="ECO:0000256" key="13">
    <source>
        <dbReference type="ARBA" id="ARBA00022989"/>
    </source>
</evidence>
<keyword evidence="20" id="KW-1185">Reference proteome</keyword>
<dbReference type="FunFam" id="3.40.50.300:FF:000527">
    <property type="entry name" value="Tyrosine-protein kinase etk"/>
    <property type="match status" value="1"/>
</dbReference>
<dbReference type="PANTHER" id="PTHR32309">
    <property type="entry name" value="TYROSINE-PROTEIN KINASE"/>
    <property type="match status" value="1"/>
</dbReference>
<dbReference type="InterPro" id="IPR050445">
    <property type="entry name" value="Bact_polysacc_biosynth/exp"/>
</dbReference>
<evidence type="ECO:0000256" key="16">
    <source>
        <dbReference type="ARBA" id="ARBA00051245"/>
    </source>
</evidence>
<dbReference type="InterPro" id="IPR003856">
    <property type="entry name" value="LPS_length_determ_N"/>
</dbReference>
<keyword evidence="11 19" id="KW-0418">Kinase</keyword>
<evidence type="ECO:0000256" key="14">
    <source>
        <dbReference type="ARBA" id="ARBA00023136"/>
    </source>
</evidence>
<keyword evidence="9" id="KW-0812">Transmembrane</keyword>
<keyword evidence="7" id="KW-0997">Cell inner membrane</keyword>
<dbReference type="GO" id="GO:0004715">
    <property type="term" value="F:non-membrane spanning protein tyrosine kinase activity"/>
    <property type="evidence" value="ECO:0007669"/>
    <property type="project" value="UniProtKB-EC"/>
</dbReference>
<evidence type="ECO:0000256" key="2">
    <source>
        <dbReference type="ARBA" id="ARBA00006683"/>
    </source>
</evidence>
<reference evidence="19 20" key="1">
    <citation type="submission" date="2020-05" db="EMBL/GenBank/DDBJ databases">
        <title>Descriptions of Corynebacterium xxxx sp. nov., Corynebacterium yyyy sp. nov. and Corynebacterium zzzz sp. nov.</title>
        <authorList>
            <person name="Zhang G."/>
        </authorList>
    </citation>
    <scope>NUCLEOTIDE SEQUENCE [LARGE SCALE GENOMIC DNA]</scope>
    <source>
        <strain evidence="20">zg-913</strain>
    </source>
</reference>
<dbReference type="CDD" id="cd05387">
    <property type="entry name" value="BY-kinase"/>
    <property type="match status" value="1"/>
</dbReference>
<evidence type="ECO:0000256" key="3">
    <source>
        <dbReference type="ARBA" id="ARBA00007316"/>
    </source>
</evidence>
<evidence type="ECO:0000313" key="20">
    <source>
        <dbReference type="Proteomes" id="UP000577408"/>
    </source>
</evidence>
<evidence type="ECO:0000259" key="17">
    <source>
        <dbReference type="Pfam" id="PF02706"/>
    </source>
</evidence>
<gene>
    <name evidence="19" type="ORF">HMA55_11020</name>
</gene>
<dbReference type="EMBL" id="JABFED010000010">
    <property type="protein sequence ID" value="MBA1838401.1"/>
    <property type="molecule type" value="Genomic_DNA"/>
</dbReference>
<comment type="similarity">
    <text evidence="4">Belongs to the etk/wzc family.</text>
</comment>